<proteinExistence type="predicted"/>
<accession>A0ABN2SFY9</accession>
<dbReference type="EMBL" id="BAAAPU010000008">
    <property type="protein sequence ID" value="GAA1985937.1"/>
    <property type="molecule type" value="Genomic_DNA"/>
</dbReference>
<sequence length="99" mass="9399">MRTRIGVTKLLKLKSKSAVKKPAPSCAGSGTLDMPPDPPVPPAGVTGGGGGGVAPVPAPVVPGVPGAPGGPGVPDWLLGIGVVGSLPTGRLKDGCSGGF</sequence>
<name>A0ABN2SFY9_9MICO</name>
<protein>
    <submittedName>
        <fullName evidence="2">Uncharacterized protein</fullName>
    </submittedName>
</protein>
<feature type="region of interest" description="Disordered" evidence="1">
    <location>
        <begin position="20"/>
        <end position="52"/>
    </location>
</feature>
<comment type="caution">
    <text evidence="2">The sequence shown here is derived from an EMBL/GenBank/DDBJ whole genome shotgun (WGS) entry which is preliminary data.</text>
</comment>
<dbReference type="Proteomes" id="UP001500013">
    <property type="component" value="Unassembled WGS sequence"/>
</dbReference>
<organism evidence="2 3">
    <name type="scientific">Terrabacter lapilli</name>
    <dbReference type="NCBI Taxonomy" id="436231"/>
    <lineage>
        <taxon>Bacteria</taxon>
        <taxon>Bacillati</taxon>
        <taxon>Actinomycetota</taxon>
        <taxon>Actinomycetes</taxon>
        <taxon>Micrococcales</taxon>
        <taxon>Intrasporangiaceae</taxon>
        <taxon>Terrabacter</taxon>
    </lineage>
</organism>
<evidence type="ECO:0000313" key="2">
    <source>
        <dbReference type="EMBL" id="GAA1985937.1"/>
    </source>
</evidence>
<gene>
    <name evidence="2" type="ORF">GCM10009817_29330</name>
</gene>
<evidence type="ECO:0000313" key="3">
    <source>
        <dbReference type="Proteomes" id="UP001500013"/>
    </source>
</evidence>
<reference evidence="2 3" key="1">
    <citation type="journal article" date="2019" name="Int. J. Syst. Evol. Microbiol.">
        <title>The Global Catalogue of Microorganisms (GCM) 10K type strain sequencing project: providing services to taxonomists for standard genome sequencing and annotation.</title>
        <authorList>
            <consortium name="The Broad Institute Genomics Platform"/>
            <consortium name="The Broad Institute Genome Sequencing Center for Infectious Disease"/>
            <person name="Wu L."/>
            <person name="Ma J."/>
        </authorList>
    </citation>
    <scope>NUCLEOTIDE SEQUENCE [LARGE SCALE GENOMIC DNA]</scope>
    <source>
        <strain evidence="2 3">JCM 15628</strain>
    </source>
</reference>
<evidence type="ECO:0000256" key="1">
    <source>
        <dbReference type="SAM" id="MobiDB-lite"/>
    </source>
</evidence>
<keyword evidence="3" id="KW-1185">Reference proteome</keyword>